<dbReference type="GO" id="GO:0005524">
    <property type="term" value="F:ATP binding"/>
    <property type="evidence" value="ECO:0007669"/>
    <property type="project" value="UniProtKB-KW"/>
</dbReference>
<feature type="domain" description="NB-ARC" evidence="11">
    <location>
        <begin position="985"/>
        <end position="1147"/>
    </location>
</feature>
<dbReference type="PANTHER" id="PTHR23155">
    <property type="entry name" value="DISEASE RESISTANCE PROTEIN RP"/>
    <property type="match status" value="1"/>
</dbReference>
<name>A0AAV3RNM7_LITER</name>
<dbReference type="Proteomes" id="UP001454036">
    <property type="component" value="Unassembled WGS sequence"/>
</dbReference>
<comment type="similarity">
    <text evidence="3">Belongs to the disease resistance NB-LRR family.</text>
</comment>
<keyword evidence="9" id="KW-0611">Plant defense</keyword>
<dbReference type="GO" id="GO:0051607">
    <property type="term" value="P:defense response to virus"/>
    <property type="evidence" value="ECO:0007669"/>
    <property type="project" value="UniProtKB-ARBA"/>
</dbReference>
<evidence type="ECO:0000259" key="11">
    <source>
        <dbReference type="Pfam" id="PF00931"/>
    </source>
</evidence>
<feature type="domain" description="Disease resistance protein winged helix" evidence="12">
    <location>
        <begin position="1231"/>
        <end position="1300"/>
    </location>
</feature>
<gene>
    <name evidence="13" type="ORF">LIER_29786</name>
</gene>
<keyword evidence="5" id="KW-0433">Leucine-rich repeat</keyword>
<comment type="subcellular location">
    <subcellularLocation>
        <location evidence="2">Cytoplasm</location>
    </subcellularLocation>
</comment>
<dbReference type="SUPFAM" id="SSF52058">
    <property type="entry name" value="L domain-like"/>
    <property type="match status" value="1"/>
</dbReference>
<evidence type="ECO:0000313" key="13">
    <source>
        <dbReference type="EMBL" id="GAA0178078.1"/>
    </source>
</evidence>
<evidence type="ECO:0000256" key="9">
    <source>
        <dbReference type="ARBA" id="ARBA00022821"/>
    </source>
</evidence>
<evidence type="ECO:0000259" key="12">
    <source>
        <dbReference type="Pfam" id="PF23559"/>
    </source>
</evidence>
<dbReference type="Pfam" id="PF00931">
    <property type="entry name" value="NB-ARC"/>
    <property type="match status" value="1"/>
</dbReference>
<dbReference type="InterPro" id="IPR032675">
    <property type="entry name" value="LRR_dom_sf"/>
</dbReference>
<protein>
    <submittedName>
        <fullName evidence="13">Antimicrobial response protein</fullName>
    </submittedName>
</protein>
<evidence type="ECO:0000256" key="2">
    <source>
        <dbReference type="ARBA" id="ARBA00004496"/>
    </source>
</evidence>
<proteinExistence type="inferred from homology"/>
<keyword evidence="7" id="KW-0677">Repeat</keyword>
<evidence type="ECO:0000256" key="10">
    <source>
        <dbReference type="ARBA" id="ARBA00022840"/>
    </source>
</evidence>
<dbReference type="FunFam" id="3.40.50.300:FF:001091">
    <property type="entry name" value="Probable disease resistance protein At1g61300"/>
    <property type="match status" value="1"/>
</dbReference>
<evidence type="ECO:0000256" key="7">
    <source>
        <dbReference type="ARBA" id="ARBA00022737"/>
    </source>
</evidence>
<dbReference type="InterPro" id="IPR036388">
    <property type="entry name" value="WH-like_DNA-bd_sf"/>
</dbReference>
<keyword evidence="10" id="KW-0067">ATP-binding</keyword>
<dbReference type="SUPFAM" id="SSF52540">
    <property type="entry name" value="P-loop containing nucleoside triphosphate hydrolases"/>
    <property type="match status" value="1"/>
</dbReference>
<sequence length="1722" mass="199334">MDYMESPESHISKSLNFLKRQKIMYRSGVNGGILNEHIMSLKHGFKFLARLLEFSQNQDLKQSIKYSVANMKHKLYLLTFDRQDGCLFINLEQEYVVLRREMKNIIIKSGTNEYHVIFPDNFTLGNHYFKVSSFLCQEIKKLVTSDYKADQITPMINKLEDIREMLTYFLEPMFENATDANWPLVVTEEGTQIFTLITDLLDRATCLIHMCFVGKMDDEMVFSLKSSLSDLVIQETQIMKVYLVLDIYYTRSFTYHISLSLRLLEWNKKCCSVSNLGGALEDHFMSIKHGLQFLDRIFKHSGNRDLQLNIEHLVTIVKQKLHSLLNNQKDEHWTVDLDHAYSDLREEMKNVVIVPGTDTNESLFTWVGFKGEIIDFILEKIMVLASSKCKVNQIIPMMELEELRKMLTSLKYLRYSTDGKDRRFLECTHIISFIGEAARLIYLTFIGKLNEEMLLSIREDLSHLIERTDVEEMFHKGETLGHCKDNFESDIDISLSLLKIQGTYHMGTINETMLKDHIMSLEYGLKFLKWRFELSKNEDLEYGHKFHPSVMSRFTNLEQRIMLFAGNVKLKLESVAYKHEDETFNMDVNHAYADLREEMKNMIIMPGTNEYDTLIPVNLTWGYNFRGINDFLLEKTMTLVTSNCKSGEVAPLMKELEDLQKMLTSLRPLCLYIGKHWNKPAKILINFLTFYDNATCLIYLSFVGKMDIEMVLSVKIMKETDVWELYTTILNVVRSHYPERELYLLENLISLLELNIESLNDANSKLYEVLIDIRTFLLGLYPNMLFRKLHLLEPSFQAILGHSIPIVCSCYLKHTEVDISAALRCVLDQIKLIKSEVLKIKLYYFPRTDDLGFLEFFLGYLDDLMKNHEISMKEEIDALLSELHSLISLVTHKEINEDRWTGIINMAYEAEYIIDLHLVSSSSDLGLITSLSKIIQQLKNAVDVHGLHCKSLPAQDVVVPSKPQLLGTMTQVSDSDAIVGFKEEARSLMEYLLHGENKLDVISLVGMPGVGKTTLASFLYNTPSVAHQFDILVWCVVSQSYQNRDLLLAILDQVNPDSISDDQGLTDQLYRNLKKRRYLIVLDDIWDTTLWNYLKRYLPDDREGSRILITTRYKNVAYQIGSKVKELHLLTEEKSWELFQKKMLNKESLSEDLLKISKGIVVHCNGLPLSIVIIAGILSDIEKTEKMWNQIAESVSLLVLQKGENCKTILELSYKHLPNHLRSCFLYLGSFPEDYEISVNHLMHLWVGEGLVRDTRSESAEEVAKKYMDDLILRSLVIPAKERSRGGIKTFRLHDLLRDFCIDKAKEEHFLMFFDKINYSRPLQDPRRLIINGSCIRDLHFSCHSIRSMICFDDLKAFEIEKRIGSYDMVLLKVLEVREVSQELFPNISNLVHLRYLALGFPYWGISDLPSSISKLHNLHVLILKYTFFEAKVIEVPDSIWDMLKLRHVHITPQVSFQVDSNRLQNSAFLLENLRSLSKVRVSCSDSKWLTKLTRLQRLCCVFVDDLKDNQFRMLSFNDHLTSLKVENEAGRMQSFIAPCQLPISLRELTLSGFFLGLNVILEIGALRQLEVFKIYSCSLPTGYEWNVGDGEFPRLKVLKLRGPCIAKWIASDDSFPSLEELWVDKCSLLDEIPLEFGYLVKLRLISVTKCKPSVDESARKIEKIQHEEQNTELKVRILPRNSSHHIRFIPKSASHTLKIKLGKYSATNKQTSKEGEKKAGD</sequence>
<dbReference type="InterPro" id="IPR042197">
    <property type="entry name" value="Apaf_helical"/>
</dbReference>
<evidence type="ECO:0000256" key="3">
    <source>
        <dbReference type="ARBA" id="ARBA00008894"/>
    </source>
</evidence>
<keyword evidence="14" id="KW-1185">Reference proteome</keyword>
<keyword evidence="6" id="KW-0381">Hypersensitive response</keyword>
<dbReference type="InterPro" id="IPR002182">
    <property type="entry name" value="NB-ARC"/>
</dbReference>
<dbReference type="PRINTS" id="PR00364">
    <property type="entry name" value="DISEASERSIST"/>
</dbReference>
<comment type="caution">
    <text evidence="13">The sequence shown here is derived from an EMBL/GenBank/DDBJ whole genome shotgun (WGS) entry which is preliminary data.</text>
</comment>
<dbReference type="InterPro" id="IPR058922">
    <property type="entry name" value="WHD_DRP"/>
</dbReference>
<evidence type="ECO:0000313" key="14">
    <source>
        <dbReference type="Proteomes" id="UP001454036"/>
    </source>
</evidence>
<dbReference type="PANTHER" id="PTHR23155:SF1152">
    <property type="entry name" value="AAA+ ATPASE DOMAIN-CONTAINING PROTEIN"/>
    <property type="match status" value="1"/>
</dbReference>
<dbReference type="GO" id="GO:0043531">
    <property type="term" value="F:ADP binding"/>
    <property type="evidence" value="ECO:0007669"/>
    <property type="project" value="InterPro"/>
</dbReference>
<evidence type="ECO:0000256" key="4">
    <source>
        <dbReference type="ARBA" id="ARBA00022490"/>
    </source>
</evidence>
<dbReference type="InterPro" id="IPR044974">
    <property type="entry name" value="Disease_R_plants"/>
</dbReference>
<keyword evidence="8" id="KW-0547">Nucleotide-binding</keyword>
<dbReference type="Gene3D" id="3.80.10.10">
    <property type="entry name" value="Ribonuclease Inhibitor"/>
    <property type="match status" value="2"/>
</dbReference>
<evidence type="ECO:0000256" key="6">
    <source>
        <dbReference type="ARBA" id="ARBA00022667"/>
    </source>
</evidence>
<dbReference type="GO" id="GO:0005737">
    <property type="term" value="C:cytoplasm"/>
    <property type="evidence" value="ECO:0007669"/>
    <property type="project" value="UniProtKB-SubCell"/>
</dbReference>
<dbReference type="Gene3D" id="1.10.10.10">
    <property type="entry name" value="Winged helix-like DNA-binding domain superfamily/Winged helix DNA-binding domain"/>
    <property type="match status" value="1"/>
</dbReference>
<comment type="function">
    <text evidence="1">Confers resistance to late blight (Phytophthora infestans) races carrying the avirulence gene Avr1. Resistance proteins guard the plant against pathogens that contain an appropriate avirulence protein via an indirect interaction with this avirulence protein. That triggers a defense system including the hypersensitive response, which restricts the pathogen growth.</text>
</comment>
<dbReference type="FunFam" id="1.10.10.10:FF:000322">
    <property type="entry name" value="Probable disease resistance protein At1g63360"/>
    <property type="match status" value="1"/>
</dbReference>
<dbReference type="Gene3D" id="3.40.50.300">
    <property type="entry name" value="P-loop containing nucleotide triphosphate hydrolases"/>
    <property type="match status" value="1"/>
</dbReference>
<evidence type="ECO:0000256" key="5">
    <source>
        <dbReference type="ARBA" id="ARBA00022614"/>
    </source>
</evidence>
<accession>A0AAV3RNM7</accession>
<organism evidence="13 14">
    <name type="scientific">Lithospermum erythrorhizon</name>
    <name type="common">Purple gromwell</name>
    <name type="synonym">Lithospermum officinale var. erythrorhizon</name>
    <dbReference type="NCBI Taxonomy" id="34254"/>
    <lineage>
        <taxon>Eukaryota</taxon>
        <taxon>Viridiplantae</taxon>
        <taxon>Streptophyta</taxon>
        <taxon>Embryophyta</taxon>
        <taxon>Tracheophyta</taxon>
        <taxon>Spermatophyta</taxon>
        <taxon>Magnoliopsida</taxon>
        <taxon>eudicotyledons</taxon>
        <taxon>Gunneridae</taxon>
        <taxon>Pentapetalae</taxon>
        <taxon>asterids</taxon>
        <taxon>lamiids</taxon>
        <taxon>Boraginales</taxon>
        <taxon>Boraginaceae</taxon>
        <taxon>Boraginoideae</taxon>
        <taxon>Lithospermeae</taxon>
        <taxon>Lithospermum</taxon>
    </lineage>
</organism>
<evidence type="ECO:0000256" key="1">
    <source>
        <dbReference type="ARBA" id="ARBA00002074"/>
    </source>
</evidence>
<evidence type="ECO:0000256" key="8">
    <source>
        <dbReference type="ARBA" id="ARBA00022741"/>
    </source>
</evidence>
<dbReference type="Gene3D" id="1.10.8.430">
    <property type="entry name" value="Helical domain of apoptotic protease-activating factors"/>
    <property type="match status" value="1"/>
</dbReference>
<dbReference type="EMBL" id="BAABME010010379">
    <property type="protein sequence ID" value="GAA0178078.1"/>
    <property type="molecule type" value="Genomic_DNA"/>
</dbReference>
<keyword evidence="4" id="KW-0963">Cytoplasm</keyword>
<dbReference type="Pfam" id="PF23559">
    <property type="entry name" value="WHD_DRP"/>
    <property type="match status" value="1"/>
</dbReference>
<dbReference type="InterPro" id="IPR027417">
    <property type="entry name" value="P-loop_NTPase"/>
</dbReference>
<reference evidence="13 14" key="1">
    <citation type="submission" date="2024-01" db="EMBL/GenBank/DDBJ databases">
        <title>The complete chloroplast genome sequence of Lithospermum erythrorhizon: insights into the phylogenetic relationship among Boraginaceae species and the maternal lineages of purple gromwells.</title>
        <authorList>
            <person name="Okada T."/>
            <person name="Watanabe K."/>
        </authorList>
    </citation>
    <scope>NUCLEOTIDE SEQUENCE [LARGE SCALE GENOMIC DNA]</scope>
</reference>
<dbReference type="GO" id="GO:0009626">
    <property type="term" value="P:plant-type hypersensitive response"/>
    <property type="evidence" value="ECO:0007669"/>
    <property type="project" value="UniProtKB-KW"/>
</dbReference>